<sequence>MPSAYVTLDVIKMSPSRQSFISPDTPMQILSTSQTASQDWKSRIVPSRMHCRYLSANVNHSRNAWRRCPRFANNGQDPSPPWPHSFLRPSHPTLLLGPDSTCDVACLTINLSRCTPRSCNICLSKYCVHSHHSRRKLIGDLQTAFTLHCYRVDRHQRDHVALGGGKAYSKRDGEAPYRVIEDTVTMGSPIKGGAILARRRRGERWGEVGVGVAAGTGRGWLHALELRVCNPQKIQFQCALFTIEDEPTISLSSTLQQCDQGQRRR</sequence>
<gene>
    <name evidence="1" type="ORF">PAXRUDRAFT_728683</name>
</gene>
<dbReference type="EMBL" id="KN825675">
    <property type="protein sequence ID" value="KIK82122.1"/>
    <property type="molecule type" value="Genomic_DNA"/>
</dbReference>
<dbReference type="InParanoid" id="A0A0D0CHE3"/>
<name>A0A0D0CHE3_9AGAM</name>
<accession>A0A0D0CHE3</accession>
<protein>
    <submittedName>
        <fullName evidence="1">Uncharacterized protein</fullName>
    </submittedName>
</protein>
<dbReference type="Proteomes" id="UP000054538">
    <property type="component" value="Unassembled WGS sequence"/>
</dbReference>
<proteinExistence type="predicted"/>
<evidence type="ECO:0000313" key="2">
    <source>
        <dbReference type="Proteomes" id="UP000054538"/>
    </source>
</evidence>
<reference evidence="1 2" key="1">
    <citation type="submission" date="2014-04" db="EMBL/GenBank/DDBJ databases">
        <authorList>
            <consortium name="DOE Joint Genome Institute"/>
            <person name="Kuo A."/>
            <person name="Kohler A."/>
            <person name="Jargeat P."/>
            <person name="Nagy L.G."/>
            <person name="Floudas D."/>
            <person name="Copeland A."/>
            <person name="Barry K.W."/>
            <person name="Cichocki N."/>
            <person name="Veneault-Fourrey C."/>
            <person name="LaButti K."/>
            <person name="Lindquist E.A."/>
            <person name="Lipzen A."/>
            <person name="Lundell T."/>
            <person name="Morin E."/>
            <person name="Murat C."/>
            <person name="Sun H."/>
            <person name="Tunlid A."/>
            <person name="Henrissat B."/>
            <person name="Grigoriev I.V."/>
            <person name="Hibbett D.S."/>
            <person name="Martin F."/>
            <person name="Nordberg H.P."/>
            <person name="Cantor M.N."/>
            <person name="Hua S.X."/>
        </authorList>
    </citation>
    <scope>NUCLEOTIDE SEQUENCE [LARGE SCALE GENOMIC DNA]</scope>
    <source>
        <strain evidence="1 2">Ve08.2h10</strain>
    </source>
</reference>
<evidence type="ECO:0000313" key="1">
    <source>
        <dbReference type="EMBL" id="KIK82122.1"/>
    </source>
</evidence>
<dbReference type="AlphaFoldDB" id="A0A0D0CHE3"/>
<organism evidence="1 2">
    <name type="scientific">Paxillus rubicundulus Ve08.2h10</name>
    <dbReference type="NCBI Taxonomy" id="930991"/>
    <lineage>
        <taxon>Eukaryota</taxon>
        <taxon>Fungi</taxon>
        <taxon>Dikarya</taxon>
        <taxon>Basidiomycota</taxon>
        <taxon>Agaricomycotina</taxon>
        <taxon>Agaricomycetes</taxon>
        <taxon>Agaricomycetidae</taxon>
        <taxon>Boletales</taxon>
        <taxon>Paxilineae</taxon>
        <taxon>Paxillaceae</taxon>
        <taxon>Paxillus</taxon>
    </lineage>
</organism>
<dbReference type="HOGENOM" id="CLU_1050111_0_0_1"/>
<reference evidence="2" key="2">
    <citation type="submission" date="2015-01" db="EMBL/GenBank/DDBJ databases">
        <title>Evolutionary Origins and Diversification of the Mycorrhizal Mutualists.</title>
        <authorList>
            <consortium name="DOE Joint Genome Institute"/>
            <consortium name="Mycorrhizal Genomics Consortium"/>
            <person name="Kohler A."/>
            <person name="Kuo A."/>
            <person name="Nagy L.G."/>
            <person name="Floudas D."/>
            <person name="Copeland A."/>
            <person name="Barry K.W."/>
            <person name="Cichocki N."/>
            <person name="Veneault-Fourrey C."/>
            <person name="LaButti K."/>
            <person name="Lindquist E.A."/>
            <person name="Lipzen A."/>
            <person name="Lundell T."/>
            <person name="Morin E."/>
            <person name="Murat C."/>
            <person name="Riley R."/>
            <person name="Ohm R."/>
            <person name="Sun H."/>
            <person name="Tunlid A."/>
            <person name="Henrissat B."/>
            <person name="Grigoriev I.V."/>
            <person name="Hibbett D.S."/>
            <person name="Martin F."/>
        </authorList>
    </citation>
    <scope>NUCLEOTIDE SEQUENCE [LARGE SCALE GENOMIC DNA]</scope>
    <source>
        <strain evidence="2">Ve08.2h10</strain>
    </source>
</reference>
<keyword evidence="2" id="KW-1185">Reference proteome</keyword>